<evidence type="ECO:0000256" key="3">
    <source>
        <dbReference type="SAM" id="MobiDB-lite"/>
    </source>
</evidence>
<gene>
    <name evidence="5" type="ORF">GZH47_16590</name>
</gene>
<protein>
    <submittedName>
        <fullName evidence="5">HTH domain-containing protein</fullName>
    </submittedName>
</protein>
<dbReference type="Pfam" id="PF08279">
    <property type="entry name" value="HTH_11"/>
    <property type="match status" value="1"/>
</dbReference>
<feature type="domain" description="HTH deoR-type" evidence="4">
    <location>
        <begin position="3"/>
        <end position="62"/>
    </location>
</feature>
<dbReference type="InterPro" id="IPR051534">
    <property type="entry name" value="CBASS_pafABC_assoc_protein"/>
</dbReference>
<dbReference type="InterPro" id="IPR036388">
    <property type="entry name" value="WH-like_DNA-bd_sf"/>
</dbReference>
<proteinExistence type="predicted"/>
<dbReference type="InterPro" id="IPR036390">
    <property type="entry name" value="WH_DNA-bd_sf"/>
</dbReference>
<dbReference type="InterPro" id="IPR001034">
    <property type="entry name" value="DeoR_HTH"/>
</dbReference>
<evidence type="ECO:0000256" key="2">
    <source>
        <dbReference type="ARBA" id="ARBA00023163"/>
    </source>
</evidence>
<feature type="region of interest" description="Disordered" evidence="3">
    <location>
        <begin position="319"/>
        <end position="341"/>
    </location>
</feature>
<name>A0A6C0P6N3_9BACL</name>
<keyword evidence="2" id="KW-0804">Transcription</keyword>
<dbReference type="SMART" id="SM00420">
    <property type="entry name" value="HTH_DEOR"/>
    <property type="match status" value="1"/>
</dbReference>
<dbReference type="EMBL" id="CP048286">
    <property type="protein sequence ID" value="QHW32262.1"/>
    <property type="molecule type" value="Genomic_DNA"/>
</dbReference>
<evidence type="ECO:0000313" key="5">
    <source>
        <dbReference type="EMBL" id="QHW32262.1"/>
    </source>
</evidence>
<dbReference type="SUPFAM" id="SSF46785">
    <property type="entry name" value="Winged helix' DNA-binding domain"/>
    <property type="match status" value="1"/>
</dbReference>
<dbReference type="Proteomes" id="UP000479114">
    <property type="component" value="Chromosome"/>
</dbReference>
<evidence type="ECO:0000313" key="6">
    <source>
        <dbReference type="Proteomes" id="UP000479114"/>
    </source>
</evidence>
<dbReference type="RefSeq" id="WP_162641461.1">
    <property type="nucleotide sequence ID" value="NZ_CP048286.1"/>
</dbReference>
<keyword evidence="1" id="KW-0805">Transcription regulation</keyword>
<organism evidence="5 6">
    <name type="scientific">Paenibacillus rhizovicinus</name>
    <dbReference type="NCBI Taxonomy" id="2704463"/>
    <lineage>
        <taxon>Bacteria</taxon>
        <taxon>Bacillati</taxon>
        <taxon>Bacillota</taxon>
        <taxon>Bacilli</taxon>
        <taxon>Bacillales</taxon>
        <taxon>Paenibacillaceae</taxon>
        <taxon>Paenibacillus</taxon>
    </lineage>
</organism>
<dbReference type="InterPro" id="IPR013196">
    <property type="entry name" value="HTH_11"/>
</dbReference>
<dbReference type="AlphaFoldDB" id="A0A6C0P6N3"/>
<dbReference type="PANTHER" id="PTHR34580">
    <property type="match status" value="1"/>
</dbReference>
<reference evidence="5 6" key="1">
    <citation type="submission" date="2020-02" db="EMBL/GenBank/DDBJ databases">
        <title>Paenibacillus sp. nov., isolated from rhizosphere soil of tomato.</title>
        <authorList>
            <person name="Weon H.-Y."/>
            <person name="Lee S.A."/>
        </authorList>
    </citation>
    <scope>NUCLEOTIDE SEQUENCE [LARGE SCALE GENOMIC DNA]</scope>
    <source>
        <strain evidence="5 6">14171R-81</strain>
    </source>
</reference>
<evidence type="ECO:0000259" key="4">
    <source>
        <dbReference type="PROSITE" id="PS51000"/>
    </source>
</evidence>
<accession>A0A6C0P6N3</accession>
<evidence type="ECO:0000256" key="1">
    <source>
        <dbReference type="ARBA" id="ARBA00023015"/>
    </source>
</evidence>
<dbReference type="Gene3D" id="1.10.10.10">
    <property type="entry name" value="Winged helix-like DNA-binding domain superfamily/Winged helix DNA-binding domain"/>
    <property type="match status" value="1"/>
</dbReference>
<dbReference type="PROSITE" id="PS51000">
    <property type="entry name" value="HTH_DEOR_2"/>
    <property type="match status" value="1"/>
</dbReference>
<dbReference type="KEGG" id="prz:GZH47_16590"/>
<dbReference type="GO" id="GO:0003700">
    <property type="term" value="F:DNA-binding transcription factor activity"/>
    <property type="evidence" value="ECO:0007669"/>
    <property type="project" value="InterPro"/>
</dbReference>
<dbReference type="PANTHER" id="PTHR34580:SF9">
    <property type="entry name" value="SLL5097 PROTEIN"/>
    <property type="match status" value="1"/>
</dbReference>
<sequence>MKKVERINIIMRYINNRAHFTISEIMQEFNVSRSTAIRDIREIEAMGMPLVAEVGRDGGYFVMSNSVLPTVRFTDNEIKALFIAFMATRNLQLPYLKSRHSLAEKLLGLTSQNQQDDLVLLNQILLFEGTNPYNPDLLDLSDLPHPMLERLIQILLEDRYLLVSVEDVEEGRELKAYPIYLMRLYREKSSWQIEGFDLEEGTRRIIPVDNLTDVKPYPEKKRVSKKKIEEQLRKQEEAVNLVLALGPKAIAQFKKYHPLKMTISYTNPFQTTAILKTFVNVHHRDELTETTNWLLFLGGDIEIREIPKEVASEFQGRMEVLGTSHSEDAKSGAGQPTPDRI</sequence>
<keyword evidence="6" id="KW-1185">Reference proteome</keyword>